<dbReference type="AlphaFoldDB" id="A0A392PVY1"/>
<keyword evidence="2" id="KW-0255">Endonuclease</keyword>
<dbReference type="InterPro" id="IPR036691">
    <property type="entry name" value="Endo/exonu/phosph_ase_sf"/>
</dbReference>
<comment type="caution">
    <text evidence="2">The sequence shown here is derived from an EMBL/GenBank/DDBJ whole genome shotgun (WGS) entry which is preliminary data.</text>
</comment>
<keyword evidence="3" id="KW-1185">Reference proteome</keyword>
<evidence type="ECO:0000313" key="2">
    <source>
        <dbReference type="EMBL" id="MCI15822.1"/>
    </source>
</evidence>
<proteinExistence type="predicted"/>
<dbReference type="GO" id="GO:0004519">
    <property type="term" value="F:endonuclease activity"/>
    <property type="evidence" value="ECO:0007669"/>
    <property type="project" value="UniProtKB-KW"/>
</dbReference>
<evidence type="ECO:0000313" key="3">
    <source>
        <dbReference type="Proteomes" id="UP000265520"/>
    </source>
</evidence>
<dbReference type="Proteomes" id="UP000265520">
    <property type="component" value="Unassembled WGS sequence"/>
</dbReference>
<feature type="coiled-coil region" evidence="1">
    <location>
        <begin position="156"/>
        <end position="183"/>
    </location>
</feature>
<keyword evidence="2" id="KW-0378">Hydrolase</keyword>
<dbReference type="GO" id="GO:0004527">
    <property type="term" value="F:exonuclease activity"/>
    <property type="evidence" value="ECO:0007669"/>
    <property type="project" value="UniProtKB-KW"/>
</dbReference>
<reference evidence="2 3" key="1">
    <citation type="journal article" date="2018" name="Front. Plant Sci.">
        <title>Red Clover (Trifolium pratense) and Zigzag Clover (T. medium) - A Picture of Genomic Similarities and Differences.</title>
        <authorList>
            <person name="Dluhosova J."/>
            <person name="Istvanek J."/>
            <person name="Nedelnik J."/>
            <person name="Repkova J."/>
        </authorList>
    </citation>
    <scope>NUCLEOTIDE SEQUENCE [LARGE SCALE GENOMIC DNA]</scope>
    <source>
        <strain evidence="3">cv. 10/8</strain>
        <tissue evidence="2">Leaf</tissue>
    </source>
</reference>
<dbReference type="EMBL" id="LXQA010098120">
    <property type="protein sequence ID" value="MCI15822.1"/>
    <property type="molecule type" value="Genomic_DNA"/>
</dbReference>
<evidence type="ECO:0000256" key="1">
    <source>
        <dbReference type="SAM" id="Coils"/>
    </source>
</evidence>
<accession>A0A392PVY1</accession>
<dbReference type="SUPFAM" id="SSF56219">
    <property type="entry name" value="DNase I-like"/>
    <property type="match status" value="1"/>
</dbReference>
<name>A0A392PVY1_9FABA</name>
<keyword evidence="1" id="KW-0175">Coiled coil</keyword>
<keyword evidence="2" id="KW-0269">Exonuclease</keyword>
<keyword evidence="2" id="KW-0540">Nuclease</keyword>
<protein>
    <submittedName>
        <fullName evidence="2">Endonuclease/exonuclease/phosphatase family protein</fullName>
    </submittedName>
</protein>
<feature type="non-terminal residue" evidence="2">
    <location>
        <position position="186"/>
    </location>
</feature>
<sequence>MGDFNDMLSSEDKRGGSEQPQWLIRGFREAVQDSRLIDLPMEGYPFTWIKSRRTTTPTEERLDRALATQQWLEEFPHFKFINAIADRSDHSPILLRLVNLQKENRARVFKFENSWLEEQQLQTVVEGAWNRTAYDPLLAKLQQCTEDLEEWGTKPRLRFKRSITEYREEMERYRDNRSELGMSKYN</sequence>
<dbReference type="PANTHER" id="PTHR33710:SF79">
    <property type="entry name" value="OS06G0205337 PROTEIN"/>
    <property type="match status" value="1"/>
</dbReference>
<organism evidence="2 3">
    <name type="scientific">Trifolium medium</name>
    <dbReference type="NCBI Taxonomy" id="97028"/>
    <lineage>
        <taxon>Eukaryota</taxon>
        <taxon>Viridiplantae</taxon>
        <taxon>Streptophyta</taxon>
        <taxon>Embryophyta</taxon>
        <taxon>Tracheophyta</taxon>
        <taxon>Spermatophyta</taxon>
        <taxon>Magnoliopsida</taxon>
        <taxon>eudicotyledons</taxon>
        <taxon>Gunneridae</taxon>
        <taxon>Pentapetalae</taxon>
        <taxon>rosids</taxon>
        <taxon>fabids</taxon>
        <taxon>Fabales</taxon>
        <taxon>Fabaceae</taxon>
        <taxon>Papilionoideae</taxon>
        <taxon>50 kb inversion clade</taxon>
        <taxon>NPAAA clade</taxon>
        <taxon>Hologalegina</taxon>
        <taxon>IRL clade</taxon>
        <taxon>Trifolieae</taxon>
        <taxon>Trifolium</taxon>
    </lineage>
</organism>
<dbReference type="PANTHER" id="PTHR33710">
    <property type="entry name" value="BNAC02G09200D PROTEIN"/>
    <property type="match status" value="1"/>
</dbReference>
<dbReference type="Gene3D" id="3.60.10.10">
    <property type="entry name" value="Endonuclease/exonuclease/phosphatase"/>
    <property type="match status" value="1"/>
</dbReference>